<comment type="caution">
    <text evidence="3">The sequence shown here is derived from an EMBL/GenBank/DDBJ whole genome shotgun (WGS) entry which is preliminary data.</text>
</comment>
<protein>
    <recommendedName>
        <fullName evidence="5">Host cell surface-exposed lipoprotein</fullName>
    </recommendedName>
</protein>
<feature type="compositionally biased region" description="Low complexity" evidence="1">
    <location>
        <begin position="32"/>
        <end position="88"/>
    </location>
</feature>
<proteinExistence type="predicted"/>
<evidence type="ECO:0000256" key="2">
    <source>
        <dbReference type="SAM" id="SignalP"/>
    </source>
</evidence>
<dbReference type="RefSeq" id="WP_115922401.1">
    <property type="nucleotide sequence ID" value="NZ_QTUA01000001.1"/>
</dbReference>
<gene>
    <name evidence="3" type="ORF">DFJ65_1406</name>
</gene>
<feature type="chain" id="PRO_5039123166" description="Host cell surface-exposed lipoprotein" evidence="2">
    <location>
        <begin position="26"/>
        <end position="176"/>
    </location>
</feature>
<accession>A0A3D9UQZ0</accession>
<feature type="signal peptide" evidence="2">
    <location>
        <begin position="1"/>
        <end position="25"/>
    </location>
</feature>
<dbReference type="OrthoDB" id="5150128at2"/>
<keyword evidence="2" id="KW-0732">Signal</keyword>
<organism evidence="3 4">
    <name type="scientific">Calidifontibacter indicus</name>
    <dbReference type="NCBI Taxonomy" id="419650"/>
    <lineage>
        <taxon>Bacteria</taxon>
        <taxon>Bacillati</taxon>
        <taxon>Actinomycetota</taxon>
        <taxon>Actinomycetes</taxon>
        <taxon>Micrococcales</taxon>
        <taxon>Dermacoccaceae</taxon>
        <taxon>Calidifontibacter</taxon>
    </lineage>
</organism>
<evidence type="ECO:0000256" key="1">
    <source>
        <dbReference type="SAM" id="MobiDB-lite"/>
    </source>
</evidence>
<sequence>MSRTRRSRRVALPAAALMLSAPLLLTGCSMLGSSTDKSSSSSSAAASDAAAPSGSSGASDSSGSSSDDGASASSSSSSSDGRSADASGKPSKEEVKNGLRTYYAGQGLPSVAAETFASCMVDEGYDSLSAKTLNAMKDGKPENVDPADSTTFTKLSTTCGARLSGGALPSNLPLPS</sequence>
<feature type="region of interest" description="Disordered" evidence="1">
    <location>
        <begin position="32"/>
        <end position="98"/>
    </location>
</feature>
<dbReference type="PROSITE" id="PS51257">
    <property type="entry name" value="PROKAR_LIPOPROTEIN"/>
    <property type="match status" value="1"/>
</dbReference>
<dbReference type="Proteomes" id="UP000256253">
    <property type="component" value="Unassembled WGS sequence"/>
</dbReference>
<evidence type="ECO:0000313" key="3">
    <source>
        <dbReference type="EMBL" id="REF30400.1"/>
    </source>
</evidence>
<name>A0A3D9UQZ0_9MICO</name>
<evidence type="ECO:0000313" key="4">
    <source>
        <dbReference type="Proteomes" id="UP000256253"/>
    </source>
</evidence>
<evidence type="ECO:0008006" key="5">
    <source>
        <dbReference type="Google" id="ProtNLM"/>
    </source>
</evidence>
<dbReference type="AlphaFoldDB" id="A0A3D9UQZ0"/>
<reference evidence="3 4" key="1">
    <citation type="submission" date="2018-08" db="EMBL/GenBank/DDBJ databases">
        <title>Sequencing the genomes of 1000 actinobacteria strains.</title>
        <authorList>
            <person name="Klenk H.-P."/>
        </authorList>
    </citation>
    <scope>NUCLEOTIDE SEQUENCE [LARGE SCALE GENOMIC DNA]</scope>
    <source>
        <strain evidence="3 4">DSM 22967</strain>
    </source>
</reference>
<keyword evidence="4" id="KW-1185">Reference proteome</keyword>
<dbReference type="EMBL" id="QTUA01000001">
    <property type="protein sequence ID" value="REF30400.1"/>
    <property type="molecule type" value="Genomic_DNA"/>
</dbReference>